<name>A0A6B2L7F5_9EUKA</name>
<evidence type="ECO:0000313" key="1">
    <source>
        <dbReference type="EMBL" id="NDV32953.1"/>
    </source>
</evidence>
<reference evidence="1" key="1">
    <citation type="journal article" date="2020" name="J. Eukaryot. Microbiol.">
        <title>De novo Sequencing, Assembly and Annotation of the Transcriptome for the Free-Living Testate Amoeba Arcella intermedia.</title>
        <authorList>
            <person name="Ribeiro G.M."/>
            <person name="Porfirio-Sousa A.L."/>
            <person name="Maurer-Alcala X.X."/>
            <person name="Katz L.A."/>
            <person name="Lahr D.J.G."/>
        </authorList>
    </citation>
    <scope>NUCLEOTIDE SEQUENCE</scope>
</reference>
<dbReference type="Gene3D" id="3.40.960.10">
    <property type="entry name" value="VSR Endonuclease"/>
    <property type="match status" value="1"/>
</dbReference>
<dbReference type="AlphaFoldDB" id="A0A6B2L7F5"/>
<protein>
    <submittedName>
        <fullName evidence="1">Uncharacterized protein</fullName>
    </submittedName>
</protein>
<proteinExistence type="predicted"/>
<sequence length="335" mass="40415">MEDRNNERRYFEIISDKIPSGIHRNEDWKGVDTKTIRELDGGHLIQWSILSVLSRSFPNFHWDKLSKFPFLETIEKRRNYMDRFLLDFFNFVGKQEDLSSITTQHIQQYPTGFAMLQTNHGSILHIFSEIYPELIHSCRKVYQGYWKNVRNNSSFVVLRRTMDLYEVRRREDWYRLSVNQFAVVCGKVVKKGYLVNLLSFWVPEEEWEVERFSLKINKRARQKYLGLKLRELWEQEVILEDYVVEGEDGKMWRCDFFIPGKRIVVEYQGEQHYVGIPIWHSLEGQRRNDNEKRRICQIKGWNLVDVPYWWDGKLDSLSTFMYCTPNEPHTNQLTY</sequence>
<organism evidence="1">
    <name type="scientific">Arcella intermedia</name>
    <dbReference type="NCBI Taxonomy" id="1963864"/>
    <lineage>
        <taxon>Eukaryota</taxon>
        <taxon>Amoebozoa</taxon>
        <taxon>Tubulinea</taxon>
        <taxon>Elardia</taxon>
        <taxon>Arcellinida</taxon>
        <taxon>Sphaerothecina</taxon>
        <taxon>Arcellidae</taxon>
        <taxon>Arcella</taxon>
    </lineage>
</organism>
<dbReference type="EMBL" id="GIBP01003984">
    <property type="protein sequence ID" value="NDV32953.1"/>
    <property type="molecule type" value="Transcribed_RNA"/>
</dbReference>
<accession>A0A6B2L7F5</accession>